<proteinExistence type="predicted"/>
<dbReference type="InterPro" id="IPR025979">
    <property type="entry name" value="ChrR-like_cupin_dom"/>
</dbReference>
<keyword evidence="1" id="KW-0732">Signal</keyword>
<gene>
    <name evidence="3" type="ORF">J2X04_002256</name>
</gene>
<dbReference type="Pfam" id="PF12973">
    <property type="entry name" value="Cupin_7"/>
    <property type="match status" value="1"/>
</dbReference>
<comment type="caution">
    <text evidence="3">The sequence shown here is derived from an EMBL/GenBank/DDBJ whole genome shotgun (WGS) entry which is preliminary data.</text>
</comment>
<evidence type="ECO:0000313" key="3">
    <source>
        <dbReference type="EMBL" id="MDR7099875.1"/>
    </source>
</evidence>
<keyword evidence="4" id="KW-1185">Reference proteome</keyword>
<dbReference type="SUPFAM" id="SSF51182">
    <property type="entry name" value="RmlC-like cupins"/>
    <property type="match status" value="1"/>
</dbReference>
<sequence>MKQSIFFSLCLVPVCVLAAEPQPGSSATTSPHVMVRAAATQWGDAPAALPRGAQAAVLSGDPGKPGAFTIRLKAPAGYRVPRHWHPTDEQVTVIEGGLSLSMGDGSNAHAADFVAGDYVLLPAKMQHEATTRDGAILQINSTGPFEVNYINPADDPRKQAAAKAVEGKH</sequence>
<dbReference type="EMBL" id="JAVDVW010000002">
    <property type="protein sequence ID" value="MDR7099875.1"/>
    <property type="molecule type" value="Genomic_DNA"/>
</dbReference>
<organism evidence="3 4">
    <name type="scientific">Agrilutibacter niabensis</name>
    <dbReference type="NCBI Taxonomy" id="380628"/>
    <lineage>
        <taxon>Bacteria</taxon>
        <taxon>Pseudomonadati</taxon>
        <taxon>Pseudomonadota</taxon>
        <taxon>Gammaproteobacteria</taxon>
        <taxon>Lysobacterales</taxon>
        <taxon>Lysobacteraceae</taxon>
        <taxon>Agrilutibacter</taxon>
    </lineage>
</organism>
<dbReference type="CDD" id="cd06989">
    <property type="entry name" value="cupin_DRT102"/>
    <property type="match status" value="1"/>
</dbReference>
<dbReference type="InterPro" id="IPR011051">
    <property type="entry name" value="RmlC_Cupin_sf"/>
</dbReference>
<evidence type="ECO:0000313" key="4">
    <source>
        <dbReference type="Proteomes" id="UP001267878"/>
    </source>
</evidence>
<feature type="domain" description="ChrR-like cupin" evidence="2">
    <location>
        <begin position="32"/>
        <end position="137"/>
    </location>
</feature>
<accession>A0ABU1VRA0</accession>
<dbReference type="RefSeq" id="WP_310054338.1">
    <property type="nucleotide sequence ID" value="NZ_JAVDVW010000002.1"/>
</dbReference>
<name>A0ABU1VRA0_9GAMM</name>
<reference evidence="3 4" key="1">
    <citation type="submission" date="2023-07" db="EMBL/GenBank/DDBJ databases">
        <title>Sorghum-associated microbial communities from plants grown in Nebraska, USA.</title>
        <authorList>
            <person name="Schachtman D."/>
        </authorList>
    </citation>
    <scope>NUCLEOTIDE SEQUENCE [LARGE SCALE GENOMIC DNA]</scope>
    <source>
        <strain evidence="3 4">BE187</strain>
    </source>
</reference>
<dbReference type="Gene3D" id="2.60.120.10">
    <property type="entry name" value="Jelly Rolls"/>
    <property type="match status" value="1"/>
</dbReference>
<evidence type="ECO:0000256" key="1">
    <source>
        <dbReference type="SAM" id="SignalP"/>
    </source>
</evidence>
<evidence type="ECO:0000259" key="2">
    <source>
        <dbReference type="Pfam" id="PF12973"/>
    </source>
</evidence>
<protein>
    <submittedName>
        <fullName evidence="3">Anti-sigma factor ChrR (Cupin superfamily)</fullName>
    </submittedName>
</protein>
<feature type="signal peptide" evidence="1">
    <location>
        <begin position="1"/>
        <end position="18"/>
    </location>
</feature>
<feature type="chain" id="PRO_5045174319" evidence="1">
    <location>
        <begin position="19"/>
        <end position="169"/>
    </location>
</feature>
<dbReference type="InterPro" id="IPR014710">
    <property type="entry name" value="RmlC-like_jellyroll"/>
</dbReference>
<dbReference type="Proteomes" id="UP001267878">
    <property type="component" value="Unassembled WGS sequence"/>
</dbReference>